<evidence type="ECO:0000256" key="1">
    <source>
        <dbReference type="ARBA" id="ARBA00004477"/>
    </source>
</evidence>
<evidence type="ECO:0000256" key="5">
    <source>
        <dbReference type="ARBA" id="ARBA00022824"/>
    </source>
</evidence>
<dbReference type="PANTHER" id="PTHR10408:SF23">
    <property type="entry name" value="STEROL O-ACYLTRANSFERASE 1-RELATED"/>
    <property type="match status" value="1"/>
</dbReference>
<organism evidence="14 15">
    <name type="scientific">Diutina rugosa</name>
    <name type="common">Yeast</name>
    <name type="synonym">Candida rugosa</name>
    <dbReference type="NCBI Taxonomy" id="5481"/>
    <lineage>
        <taxon>Eukaryota</taxon>
        <taxon>Fungi</taxon>
        <taxon>Dikarya</taxon>
        <taxon>Ascomycota</taxon>
        <taxon>Saccharomycotina</taxon>
        <taxon>Pichiomycetes</taxon>
        <taxon>Debaryomycetaceae</taxon>
        <taxon>Diutina</taxon>
    </lineage>
</organism>
<dbReference type="GO" id="GO:0008204">
    <property type="term" value="P:ergosterol metabolic process"/>
    <property type="evidence" value="ECO:0007669"/>
    <property type="project" value="TreeGrafter"/>
</dbReference>
<dbReference type="Proteomes" id="UP000449547">
    <property type="component" value="Unassembled WGS sequence"/>
</dbReference>
<dbReference type="Pfam" id="PF03062">
    <property type="entry name" value="MBOAT"/>
    <property type="match status" value="1"/>
</dbReference>
<keyword evidence="5 10" id="KW-0256">Endoplasmic reticulum</keyword>
<gene>
    <name evidence="14" type="ORF">DIURU_004901</name>
</gene>
<feature type="transmembrane region" description="Helical" evidence="13">
    <location>
        <begin position="509"/>
        <end position="528"/>
    </location>
</feature>
<evidence type="ECO:0000256" key="2">
    <source>
        <dbReference type="ARBA" id="ARBA00009010"/>
    </source>
</evidence>
<feature type="transmembrane region" description="Helical" evidence="13">
    <location>
        <begin position="377"/>
        <end position="398"/>
    </location>
</feature>
<dbReference type="InterPro" id="IPR004299">
    <property type="entry name" value="MBOAT_fam"/>
</dbReference>
<feature type="region of interest" description="Disordered" evidence="12">
    <location>
        <begin position="1"/>
        <end position="68"/>
    </location>
</feature>
<comment type="subcellular location">
    <subcellularLocation>
        <location evidence="1 10">Endoplasmic reticulum membrane</location>
        <topology evidence="1 10">Multi-pass membrane protein</topology>
    </subcellularLocation>
</comment>
<dbReference type="OMA" id="INWWYVA"/>
<proteinExistence type="inferred from homology"/>
<dbReference type="GO" id="GO:0034737">
    <property type="term" value="F:ergosterol O-acyltransferase activity"/>
    <property type="evidence" value="ECO:0007669"/>
    <property type="project" value="TreeGrafter"/>
</dbReference>
<evidence type="ECO:0000256" key="6">
    <source>
        <dbReference type="ARBA" id="ARBA00022989"/>
    </source>
</evidence>
<dbReference type="PANTHER" id="PTHR10408">
    <property type="entry name" value="STEROL O-ACYLTRANSFERASE"/>
    <property type="match status" value="1"/>
</dbReference>
<keyword evidence="6 13" id="KW-1133">Transmembrane helix</keyword>
<feature type="transmembrane region" description="Helical" evidence="13">
    <location>
        <begin position="121"/>
        <end position="143"/>
    </location>
</feature>
<evidence type="ECO:0000256" key="12">
    <source>
        <dbReference type="SAM" id="MobiDB-lite"/>
    </source>
</evidence>
<feature type="transmembrane region" description="Helical" evidence="13">
    <location>
        <begin position="199"/>
        <end position="217"/>
    </location>
</feature>
<keyword evidence="3 10" id="KW-0808">Transferase</keyword>
<accession>A0A642UHW2</accession>
<protein>
    <recommendedName>
        <fullName evidence="10">O-acyltransferase</fullName>
    </recommendedName>
</protein>
<evidence type="ECO:0000256" key="11">
    <source>
        <dbReference type="PIRSR" id="PIRSR000439-1"/>
    </source>
</evidence>
<dbReference type="EMBL" id="SWFT01000149">
    <property type="protein sequence ID" value="KAA8898047.1"/>
    <property type="molecule type" value="Genomic_DNA"/>
</dbReference>
<evidence type="ECO:0000256" key="8">
    <source>
        <dbReference type="ARBA" id="ARBA00023315"/>
    </source>
</evidence>
<evidence type="ECO:0000256" key="3">
    <source>
        <dbReference type="ARBA" id="ARBA00022679"/>
    </source>
</evidence>
<comment type="caution">
    <text evidence="14">The sequence shown here is derived from an EMBL/GenBank/DDBJ whole genome shotgun (WGS) entry which is preliminary data.</text>
</comment>
<dbReference type="PIRSF" id="PIRSF000439">
    <property type="entry name" value="Oat_ACAT_DAG_ARE"/>
    <property type="match status" value="1"/>
</dbReference>
<comment type="similarity">
    <text evidence="2 10">Belongs to the membrane-bound acyltransferase family. Sterol o-acyltransferase subfamily.</text>
</comment>
<dbReference type="GO" id="GO:0005789">
    <property type="term" value="C:endoplasmic reticulum membrane"/>
    <property type="evidence" value="ECO:0007669"/>
    <property type="project" value="UniProtKB-SubCell"/>
</dbReference>
<evidence type="ECO:0000313" key="15">
    <source>
        <dbReference type="Proteomes" id="UP000449547"/>
    </source>
</evidence>
<dbReference type="OrthoDB" id="10039049at2759"/>
<feature type="transmembrane region" description="Helical" evidence="13">
    <location>
        <begin position="562"/>
        <end position="583"/>
    </location>
</feature>
<reference evidence="14 15" key="1">
    <citation type="submission" date="2019-07" db="EMBL/GenBank/DDBJ databases">
        <title>Genome assembly of two rare yeast pathogens: Diutina rugosa and Trichomonascus ciferrii.</title>
        <authorList>
            <person name="Mixao V."/>
            <person name="Saus E."/>
            <person name="Hansen A."/>
            <person name="Lass-Flor C."/>
            <person name="Gabaldon T."/>
        </authorList>
    </citation>
    <scope>NUCLEOTIDE SEQUENCE [LARGE SCALE GENOMIC DNA]</scope>
    <source>
        <strain evidence="14 15">CBS 613</strain>
    </source>
</reference>
<feature type="transmembrane region" description="Helical" evidence="13">
    <location>
        <begin position="163"/>
        <end position="187"/>
    </location>
</feature>
<name>A0A642UHW2_DIURU</name>
<dbReference type="InterPro" id="IPR014371">
    <property type="entry name" value="Oat_ACAT_DAG_ARE"/>
</dbReference>
<comment type="function">
    <text evidence="9">Sterol O-acyltransferase that catalyzes the formation of stery esters.</text>
</comment>
<evidence type="ECO:0000313" key="14">
    <source>
        <dbReference type="EMBL" id="KAA8898047.1"/>
    </source>
</evidence>
<evidence type="ECO:0000256" key="7">
    <source>
        <dbReference type="ARBA" id="ARBA00023136"/>
    </source>
</evidence>
<keyword evidence="15" id="KW-1185">Reference proteome</keyword>
<keyword evidence="8 10" id="KW-0012">Acyltransferase</keyword>
<sequence>MSTSTDRNINIIKRRNSASRQALRVSNEYSSSDDETSTKGDGKSSKRRGKLTSRPTLEGEFEQGKTEATPEEVNVLVSSINKRKPLRKPQDEFVSKYRDVKLRETSSSILDSEEFKSSDYYGCYIIFWMATGYLIFAQLMHFSFENHESPWSWPIVQTFRKDIFKVALTDLAMYLMTYMAYIVQRLVKAGWIKWQPTGWAFMLVYEIVYYTFWLYFASDKWMGFPWIAKIYLCLHGLVFWMKMYSYHTYNGYLWTISRELSFSQSCLKTMDEKIESGELTVSKNADPSDPHSVQNIRQDLIDSVSFCKFELGYQASATVITDNTAGVYEDVVTKIKEGKHSAIEFPNNITVKNFFDYSMYPTVVYTLNFPRTKRIRWSFFFGKVCGVFGVIALMIIVAQNNMYPLVFDALKAHTLPIHERAIAFGLIVLDMIPPMLIQYVFVFFLIWDLILNALAEITRYADRDFYGPWWSCNDFSDFARLWNKPIHNFLLRHVYHSSIATLQATKAQAGFITFLLSSVFHELVMYIIFHKFRGYLFMFQMFQIPLVLFAKSPFMKRSRAAGITLCWLGFMIGPALIMVLYLVF</sequence>
<feature type="transmembrane region" description="Helical" evidence="13">
    <location>
        <begin position="436"/>
        <end position="455"/>
    </location>
</feature>
<evidence type="ECO:0000256" key="9">
    <source>
        <dbReference type="ARBA" id="ARBA00023568"/>
    </source>
</evidence>
<keyword evidence="4 13" id="KW-0812">Transmembrane</keyword>
<dbReference type="AlphaFoldDB" id="A0A642UHW2"/>
<dbReference type="GeneID" id="54783552"/>
<evidence type="ECO:0000256" key="13">
    <source>
        <dbReference type="SAM" id="Phobius"/>
    </source>
</evidence>
<feature type="active site" evidence="11">
    <location>
        <position position="521"/>
    </location>
</feature>
<evidence type="ECO:0000256" key="10">
    <source>
        <dbReference type="PIRNR" id="PIRNR000439"/>
    </source>
</evidence>
<evidence type="ECO:0000256" key="4">
    <source>
        <dbReference type="ARBA" id="ARBA00022692"/>
    </source>
</evidence>
<dbReference type="RefSeq" id="XP_034010304.1">
    <property type="nucleotide sequence ID" value="XM_034157825.1"/>
</dbReference>
<feature type="transmembrane region" description="Helical" evidence="13">
    <location>
        <begin position="223"/>
        <end position="241"/>
    </location>
</feature>
<dbReference type="VEuPathDB" id="FungiDB:DIURU_004901"/>
<keyword evidence="7 10" id="KW-0472">Membrane</keyword>